<protein>
    <submittedName>
        <fullName evidence="1">Erythromycin esterase family protein</fullName>
    </submittedName>
</protein>
<dbReference type="RefSeq" id="WP_051192705.1">
    <property type="nucleotide sequence ID" value="NZ_JBIAQY010000005.1"/>
</dbReference>
<comment type="caution">
    <text evidence="1">The sequence shown here is derived from an EMBL/GenBank/DDBJ whole genome shotgun (WGS) entry which is preliminary data.</text>
</comment>
<dbReference type="SUPFAM" id="SSF159501">
    <property type="entry name" value="EreA/ChaN-like"/>
    <property type="match status" value="1"/>
</dbReference>
<dbReference type="EMBL" id="JBIAQY010000005">
    <property type="protein sequence ID" value="MFF3569647.1"/>
    <property type="molecule type" value="Genomic_DNA"/>
</dbReference>
<dbReference type="InterPro" id="IPR007815">
    <property type="entry name" value="Emycin_Estase"/>
</dbReference>
<sequence>MTQWIEQNAQPLALSDSEGALTDLEPLREMVGEASVVALGASTRDTHELSVLAHQVFAVSRGTHGVSQSPPRGGDATSAAMDRYVRSGEGDPRALLAEARSFWRTGETLDVVEWVRRYNQRHPEDLMRIAHPELDRRVTVQSRSA</sequence>
<dbReference type="Gene3D" id="3.40.1660.10">
    <property type="entry name" value="EreA-like (biosynthetic domain)"/>
    <property type="match status" value="1"/>
</dbReference>
<evidence type="ECO:0000313" key="1">
    <source>
        <dbReference type="EMBL" id="MFF3569647.1"/>
    </source>
</evidence>
<organism evidence="1 2">
    <name type="scientific">Nocardia jiangxiensis</name>
    <dbReference type="NCBI Taxonomy" id="282685"/>
    <lineage>
        <taxon>Bacteria</taxon>
        <taxon>Bacillati</taxon>
        <taxon>Actinomycetota</taxon>
        <taxon>Actinomycetes</taxon>
        <taxon>Mycobacteriales</taxon>
        <taxon>Nocardiaceae</taxon>
        <taxon>Nocardia</taxon>
    </lineage>
</organism>
<reference evidence="1 2" key="1">
    <citation type="submission" date="2024-10" db="EMBL/GenBank/DDBJ databases">
        <title>The Natural Products Discovery Center: Release of the First 8490 Sequenced Strains for Exploring Actinobacteria Biosynthetic Diversity.</title>
        <authorList>
            <person name="Kalkreuter E."/>
            <person name="Kautsar S.A."/>
            <person name="Yang D."/>
            <person name="Bader C.D."/>
            <person name="Teijaro C.N."/>
            <person name="Fluegel L."/>
            <person name="Davis C.M."/>
            <person name="Simpson J.R."/>
            <person name="Lauterbach L."/>
            <person name="Steele A.D."/>
            <person name="Gui C."/>
            <person name="Meng S."/>
            <person name="Li G."/>
            <person name="Viehrig K."/>
            <person name="Ye F."/>
            <person name="Su P."/>
            <person name="Kiefer A.F."/>
            <person name="Nichols A."/>
            <person name="Cepeda A.J."/>
            <person name="Yan W."/>
            <person name="Fan B."/>
            <person name="Jiang Y."/>
            <person name="Adhikari A."/>
            <person name="Zheng C.-J."/>
            <person name="Schuster L."/>
            <person name="Cowan T.M."/>
            <person name="Smanski M.J."/>
            <person name="Chevrette M.G."/>
            <person name="De Carvalho L.P.S."/>
            <person name="Shen B."/>
        </authorList>
    </citation>
    <scope>NUCLEOTIDE SEQUENCE [LARGE SCALE GENOMIC DNA]</scope>
    <source>
        <strain evidence="1 2">NPDC002593</strain>
    </source>
</reference>
<dbReference type="Pfam" id="PF05139">
    <property type="entry name" value="Erythro_esteras"/>
    <property type="match status" value="1"/>
</dbReference>
<dbReference type="Proteomes" id="UP001601992">
    <property type="component" value="Unassembled WGS sequence"/>
</dbReference>
<proteinExistence type="predicted"/>
<evidence type="ECO:0000313" key="2">
    <source>
        <dbReference type="Proteomes" id="UP001601992"/>
    </source>
</evidence>
<name>A0ABW6S054_9NOCA</name>
<dbReference type="InterPro" id="IPR052036">
    <property type="entry name" value="Hydrolase/PRTase-associated"/>
</dbReference>
<dbReference type="Gene3D" id="3.30.1870.10">
    <property type="entry name" value="EreA-like, domain 2"/>
    <property type="match status" value="1"/>
</dbReference>
<dbReference type="PANTHER" id="PTHR31299:SF0">
    <property type="entry name" value="ESTERASE, PUTATIVE (AFU_ORTHOLOGUE AFUA_1G05850)-RELATED"/>
    <property type="match status" value="1"/>
</dbReference>
<accession>A0ABW6S054</accession>
<gene>
    <name evidence="1" type="ORF">ACFYXQ_17900</name>
</gene>
<dbReference type="PANTHER" id="PTHR31299">
    <property type="entry name" value="ESTERASE, PUTATIVE (AFU_ORTHOLOGUE AFUA_1G05850)-RELATED"/>
    <property type="match status" value="1"/>
</dbReference>
<keyword evidence="2" id="KW-1185">Reference proteome</keyword>